<feature type="transmembrane region" description="Helical" evidence="6">
    <location>
        <begin position="342"/>
        <end position="361"/>
    </location>
</feature>
<keyword evidence="5 6" id="KW-0472">Membrane</keyword>
<accession>A0AAW5E507</accession>
<sequence>MDYRKKTVVASVAGLTLEGMDIMFISFAMSMIISEFNIDLATGGFISSITNIGMLLGGIMFGVLADKFGRVRIFTYTILLFAIGTALTGFATNIEQVYLSRFIAGLGAGGEYGIGMALVAEAWPKNKQGRASSYVSIGAQYGVILAALLSAMILPTLGWRALFFVGVLPVIFAFIVRKNLDESPEWLAAQKNKKVDKKGKLAQLFETPRTTITTIALAIMATVQIAGYNGLMIWLPSMLQQSQGLSVSSSALWTISTAVGMIIGMLTFGQFMDRFGTKRAYGIFLLASACAVFLYSYASGSMAVLIGGAIVGFFSNGMFAGYGALISSYYPVQIRSTATNTIFNFGRAVGGLSPILVGYILQSYDMTVAMIYLAALYCISFIVMLTLRNRKISSTSNAM</sequence>
<keyword evidence="3 6" id="KW-0812">Transmembrane</keyword>
<feature type="transmembrane region" description="Helical" evidence="6">
    <location>
        <begin position="12"/>
        <end position="33"/>
    </location>
</feature>
<feature type="transmembrane region" description="Helical" evidence="6">
    <location>
        <begin position="280"/>
        <end position="298"/>
    </location>
</feature>
<protein>
    <submittedName>
        <fullName evidence="8">MFS transporter</fullName>
    </submittedName>
</protein>
<organism evidence="8 9">
    <name type="scientific">Fredinandcohnia quinoae</name>
    <dbReference type="NCBI Taxonomy" id="2918902"/>
    <lineage>
        <taxon>Bacteria</taxon>
        <taxon>Bacillati</taxon>
        <taxon>Bacillota</taxon>
        <taxon>Bacilli</taxon>
        <taxon>Bacillales</taxon>
        <taxon>Bacillaceae</taxon>
        <taxon>Fredinandcohnia</taxon>
    </lineage>
</organism>
<reference evidence="8" key="1">
    <citation type="submission" date="2022-02" db="EMBL/GenBank/DDBJ databases">
        <title>Fredinandcohnia quinoae sp. nov. isolated from Chenopodium quinoa seeds.</title>
        <authorList>
            <person name="Saati-Santamaria Z."/>
            <person name="Flores-Felix J.D."/>
            <person name="Igual J.M."/>
            <person name="Velazquez E."/>
            <person name="Garcia-Fraile P."/>
            <person name="Martinez-Molina E."/>
        </authorList>
    </citation>
    <scope>NUCLEOTIDE SEQUENCE</scope>
    <source>
        <strain evidence="8">SECRCQ15</strain>
    </source>
</reference>
<dbReference type="InterPro" id="IPR020846">
    <property type="entry name" value="MFS_dom"/>
</dbReference>
<feature type="transmembrane region" description="Helical" evidence="6">
    <location>
        <begin position="304"/>
        <end position="330"/>
    </location>
</feature>
<keyword evidence="2" id="KW-0813">Transport</keyword>
<dbReference type="Proteomes" id="UP001431131">
    <property type="component" value="Unassembled WGS sequence"/>
</dbReference>
<feature type="transmembrane region" description="Helical" evidence="6">
    <location>
        <begin position="159"/>
        <end position="176"/>
    </location>
</feature>
<dbReference type="PANTHER" id="PTHR23508">
    <property type="entry name" value="CARBOXYLIC ACID TRANSPORTER PROTEIN HOMOLOG"/>
    <property type="match status" value="1"/>
</dbReference>
<dbReference type="PROSITE" id="PS50850">
    <property type="entry name" value="MFS"/>
    <property type="match status" value="1"/>
</dbReference>
<evidence type="ECO:0000256" key="2">
    <source>
        <dbReference type="ARBA" id="ARBA00022448"/>
    </source>
</evidence>
<dbReference type="PANTHER" id="PTHR23508:SF10">
    <property type="entry name" value="CARBOXYLIC ACID TRANSPORTER PROTEIN HOMOLOG"/>
    <property type="match status" value="1"/>
</dbReference>
<dbReference type="AlphaFoldDB" id="A0AAW5E507"/>
<feature type="transmembrane region" description="Helical" evidence="6">
    <location>
        <begin position="247"/>
        <end position="268"/>
    </location>
</feature>
<evidence type="ECO:0000256" key="4">
    <source>
        <dbReference type="ARBA" id="ARBA00022989"/>
    </source>
</evidence>
<dbReference type="RefSeq" id="WP_240252433.1">
    <property type="nucleotide sequence ID" value="NZ_JAKTTI010000002.1"/>
</dbReference>
<feature type="transmembrane region" description="Helical" evidence="6">
    <location>
        <begin position="45"/>
        <end position="66"/>
    </location>
</feature>
<dbReference type="GO" id="GO:0005886">
    <property type="term" value="C:plasma membrane"/>
    <property type="evidence" value="ECO:0007669"/>
    <property type="project" value="UniProtKB-SubCell"/>
</dbReference>
<dbReference type="EMBL" id="JAKTTI010000002">
    <property type="protein sequence ID" value="MCH1624183.1"/>
    <property type="molecule type" value="Genomic_DNA"/>
</dbReference>
<comment type="caution">
    <text evidence="8">The sequence shown here is derived from an EMBL/GenBank/DDBJ whole genome shotgun (WGS) entry which is preliminary data.</text>
</comment>
<dbReference type="Pfam" id="PF07690">
    <property type="entry name" value="MFS_1"/>
    <property type="match status" value="1"/>
</dbReference>
<feature type="transmembrane region" description="Helical" evidence="6">
    <location>
        <begin position="98"/>
        <end position="119"/>
    </location>
</feature>
<feature type="domain" description="Major facilitator superfamily (MFS) profile" evidence="7">
    <location>
        <begin position="7"/>
        <end position="392"/>
    </location>
</feature>
<evidence type="ECO:0000256" key="6">
    <source>
        <dbReference type="SAM" id="Phobius"/>
    </source>
</evidence>
<evidence type="ECO:0000256" key="5">
    <source>
        <dbReference type="ARBA" id="ARBA00023136"/>
    </source>
</evidence>
<gene>
    <name evidence="8" type="ORF">MJG50_02490</name>
</gene>
<name>A0AAW5E507_9BACI</name>
<evidence type="ECO:0000313" key="9">
    <source>
        <dbReference type="Proteomes" id="UP001431131"/>
    </source>
</evidence>
<dbReference type="Gene3D" id="1.20.1250.20">
    <property type="entry name" value="MFS general substrate transporter like domains"/>
    <property type="match status" value="2"/>
</dbReference>
<proteinExistence type="predicted"/>
<dbReference type="GO" id="GO:0046943">
    <property type="term" value="F:carboxylic acid transmembrane transporter activity"/>
    <property type="evidence" value="ECO:0007669"/>
    <property type="project" value="TreeGrafter"/>
</dbReference>
<evidence type="ECO:0000313" key="8">
    <source>
        <dbReference type="EMBL" id="MCH1624183.1"/>
    </source>
</evidence>
<dbReference type="InterPro" id="IPR011701">
    <property type="entry name" value="MFS"/>
</dbReference>
<keyword evidence="4 6" id="KW-1133">Transmembrane helix</keyword>
<evidence type="ECO:0000256" key="3">
    <source>
        <dbReference type="ARBA" id="ARBA00022692"/>
    </source>
</evidence>
<comment type="subcellular location">
    <subcellularLocation>
        <location evidence="1">Cell membrane</location>
        <topology evidence="1">Multi-pass membrane protein</topology>
    </subcellularLocation>
</comment>
<evidence type="ECO:0000259" key="7">
    <source>
        <dbReference type="PROSITE" id="PS50850"/>
    </source>
</evidence>
<feature type="transmembrane region" description="Helical" evidence="6">
    <location>
        <begin position="367"/>
        <end position="387"/>
    </location>
</feature>
<feature type="transmembrane region" description="Helical" evidence="6">
    <location>
        <begin position="73"/>
        <end position="92"/>
    </location>
</feature>
<feature type="transmembrane region" description="Helical" evidence="6">
    <location>
        <begin position="215"/>
        <end position="235"/>
    </location>
</feature>
<evidence type="ECO:0000256" key="1">
    <source>
        <dbReference type="ARBA" id="ARBA00004651"/>
    </source>
</evidence>
<dbReference type="InterPro" id="IPR036259">
    <property type="entry name" value="MFS_trans_sf"/>
</dbReference>
<dbReference type="SUPFAM" id="SSF103473">
    <property type="entry name" value="MFS general substrate transporter"/>
    <property type="match status" value="1"/>
</dbReference>
<feature type="transmembrane region" description="Helical" evidence="6">
    <location>
        <begin position="131"/>
        <end position="153"/>
    </location>
</feature>
<keyword evidence="9" id="KW-1185">Reference proteome</keyword>